<reference evidence="1 2" key="1">
    <citation type="submission" date="2019-10" db="EMBL/GenBank/DDBJ databases">
        <title>Assembly and Annotation for the nematode Trichostrongylus colubriformis.</title>
        <authorList>
            <person name="Martin J."/>
        </authorList>
    </citation>
    <scope>NUCLEOTIDE SEQUENCE [LARGE SCALE GENOMIC DNA]</scope>
    <source>
        <strain evidence="1">G859</strain>
        <tissue evidence="1">Whole worm</tissue>
    </source>
</reference>
<name>A0AAN8GE26_TRICO</name>
<accession>A0AAN8GE26</accession>
<organism evidence="1 2">
    <name type="scientific">Trichostrongylus colubriformis</name>
    <name type="common">Black scour worm</name>
    <dbReference type="NCBI Taxonomy" id="6319"/>
    <lineage>
        <taxon>Eukaryota</taxon>
        <taxon>Metazoa</taxon>
        <taxon>Ecdysozoa</taxon>
        <taxon>Nematoda</taxon>
        <taxon>Chromadorea</taxon>
        <taxon>Rhabditida</taxon>
        <taxon>Rhabditina</taxon>
        <taxon>Rhabditomorpha</taxon>
        <taxon>Strongyloidea</taxon>
        <taxon>Trichostrongylidae</taxon>
        <taxon>Trichostrongylus</taxon>
    </lineage>
</organism>
<dbReference type="Proteomes" id="UP001331761">
    <property type="component" value="Unassembled WGS sequence"/>
</dbReference>
<gene>
    <name evidence="1" type="ORF">GCK32_010571</name>
</gene>
<dbReference type="EMBL" id="WIXE01003132">
    <property type="protein sequence ID" value="KAK5984218.1"/>
    <property type="molecule type" value="Genomic_DNA"/>
</dbReference>
<dbReference type="AlphaFoldDB" id="A0AAN8GE26"/>
<proteinExistence type="predicted"/>
<evidence type="ECO:0000313" key="2">
    <source>
        <dbReference type="Proteomes" id="UP001331761"/>
    </source>
</evidence>
<keyword evidence="2" id="KW-1185">Reference proteome</keyword>
<evidence type="ECO:0000313" key="1">
    <source>
        <dbReference type="EMBL" id="KAK5984218.1"/>
    </source>
</evidence>
<comment type="caution">
    <text evidence="1">The sequence shown here is derived from an EMBL/GenBank/DDBJ whole genome shotgun (WGS) entry which is preliminary data.</text>
</comment>
<sequence>MNACDSEFRRKYKRLLQAIPTLPTPTQLYKKIVHACRQLHGTTQDMTPLVDRLKNLRSSREGWKECLTALQILESLRDKQALVFKLIRNELRTLFAVPSLLIATEKISESNWRAIMSQPQYDEYDNPILMKQSAIETVIADQLKILDEQQSFLNDFRRTLQEEERTESQNFQTAILSSLDEIQKKMEQSLEKTAKESMDDSIAALWSQPRKRLQRCYKESFIGMQYRLP</sequence>
<protein>
    <submittedName>
        <fullName evidence="1">Uncharacterized protein</fullName>
    </submittedName>
</protein>